<protein>
    <submittedName>
        <fullName evidence="2">Uncharacterized protein</fullName>
    </submittedName>
</protein>
<dbReference type="RefSeq" id="WP_171318435.1">
    <property type="nucleotide sequence ID" value="NZ_JABFCY010000009.1"/>
</dbReference>
<accession>A0A849KPK6</accession>
<name>A0A849KPK6_9HYPH</name>
<proteinExistence type="predicted"/>
<feature type="region of interest" description="Disordered" evidence="1">
    <location>
        <begin position="28"/>
        <end position="54"/>
    </location>
</feature>
<sequence length="233" mass="25314">MKVNVMQVEEMLHFFGLEPENIAAREAARASMDTRASQRGIISGAPAPGRSGPAMNLLGKRLAPSAGGLTPAKRARNDTDFSIDSSIEDAAAHDANVPGTSGINALPRAGSHGARPLSPDSEVDELFGKWVPSNAPIAAKKTDLQFSVNNARSAIMNDRGISTSKIEYHEEGSAAWRKGLSLEFDRIGRVLEWGRKTGELYPEVIARSRDHFINFFGGDAERVDRILERFSKK</sequence>
<dbReference type="Proteomes" id="UP000574931">
    <property type="component" value="Unassembled WGS sequence"/>
</dbReference>
<dbReference type="EMBL" id="JABFCY010000009">
    <property type="protein sequence ID" value="NNU61640.1"/>
    <property type="molecule type" value="Genomic_DNA"/>
</dbReference>
<reference evidence="2 3" key="1">
    <citation type="submission" date="2020-05" db="EMBL/GenBank/DDBJ databases">
        <title>Draft Genome Sequence of Ochrobactrum soli Isolated from Stable Fly Gut.</title>
        <authorList>
            <person name="Pileggi M.T."/>
            <person name="Vazhakkala L.J."/>
            <person name="Wong C.N."/>
        </authorList>
    </citation>
    <scope>NUCLEOTIDE SEQUENCE [LARGE SCALE GENOMIC DNA]</scope>
    <source>
        <strain evidence="2 3">MTP-C0764</strain>
    </source>
</reference>
<organism evidence="2 3">
    <name type="scientific">Ochrobactrum soli</name>
    <dbReference type="NCBI Taxonomy" id="2448455"/>
    <lineage>
        <taxon>Bacteria</taxon>
        <taxon>Pseudomonadati</taxon>
        <taxon>Pseudomonadota</taxon>
        <taxon>Alphaproteobacteria</taxon>
        <taxon>Hyphomicrobiales</taxon>
        <taxon>Brucellaceae</taxon>
        <taxon>Brucella/Ochrobactrum group</taxon>
        <taxon>Ochrobactrum</taxon>
    </lineage>
</organism>
<keyword evidence="3" id="KW-1185">Reference proteome</keyword>
<dbReference type="AlphaFoldDB" id="A0A849KPK6"/>
<comment type="caution">
    <text evidence="2">The sequence shown here is derived from an EMBL/GenBank/DDBJ whole genome shotgun (WGS) entry which is preliminary data.</text>
</comment>
<gene>
    <name evidence="2" type="ORF">HKX02_15510</name>
</gene>
<evidence type="ECO:0000313" key="2">
    <source>
        <dbReference type="EMBL" id="NNU61640.1"/>
    </source>
</evidence>
<evidence type="ECO:0000313" key="3">
    <source>
        <dbReference type="Proteomes" id="UP000574931"/>
    </source>
</evidence>
<evidence type="ECO:0000256" key="1">
    <source>
        <dbReference type="SAM" id="MobiDB-lite"/>
    </source>
</evidence>